<keyword evidence="2" id="KW-0812">Transmembrane</keyword>
<dbReference type="OrthoDB" id="121380at2759"/>
<dbReference type="PANTHER" id="PTHR34315:SF1">
    <property type="entry name" value="INTRADIOL RING-CLEAVAGE DIOXYGENASES DOMAIN-CONTAINING PROTEIN-RELATED"/>
    <property type="match status" value="1"/>
</dbReference>
<dbReference type="EMBL" id="CVQI01002780">
    <property type="protein sequence ID" value="CRK12103.1"/>
    <property type="molecule type" value="Genomic_DNA"/>
</dbReference>
<evidence type="ECO:0000256" key="1">
    <source>
        <dbReference type="SAM" id="MobiDB-lite"/>
    </source>
</evidence>
<keyword evidence="2" id="KW-1133">Transmembrane helix</keyword>
<evidence type="ECO:0000313" key="4">
    <source>
        <dbReference type="EMBL" id="CRK12103.1"/>
    </source>
</evidence>
<protein>
    <recommendedName>
        <fullName evidence="3">Intradiol ring-cleavage dioxygenases domain-containing protein</fullName>
    </recommendedName>
</protein>
<evidence type="ECO:0000256" key="2">
    <source>
        <dbReference type="SAM" id="Phobius"/>
    </source>
</evidence>
<feature type="transmembrane region" description="Helical" evidence="2">
    <location>
        <begin position="414"/>
        <end position="436"/>
    </location>
</feature>
<name>A0A0G4KY48_VERLO</name>
<feature type="compositionally biased region" description="Gly residues" evidence="1">
    <location>
        <begin position="346"/>
        <end position="356"/>
    </location>
</feature>
<feature type="region of interest" description="Disordered" evidence="1">
    <location>
        <begin position="345"/>
        <end position="407"/>
    </location>
</feature>
<gene>
    <name evidence="5" type="ORF">BN1708_011226</name>
    <name evidence="4" type="ORF">BN1723_009589</name>
    <name evidence="6" type="ORF">HYQ45_015144</name>
</gene>
<dbReference type="SUPFAM" id="SSF49482">
    <property type="entry name" value="Aromatic compound dioxygenase"/>
    <property type="match status" value="1"/>
</dbReference>
<dbReference type="Pfam" id="PF00775">
    <property type="entry name" value="Dioxygenase_C"/>
    <property type="match status" value="1"/>
</dbReference>
<feature type="domain" description="Intradiol ring-cleavage dioxygenases" evidence="3">
    <location>
        <begin position="137"/>
        <end position="224"/>
    </location>
</feature>
<keyword evidence="2" id="KW-0472">Membrane</keyword>
<dbReference type="Proteomes" id="UP000689129">
    <property type="component" value="Unassembled WGS sequence"/>
</dbReference>
<reference evidence="7 8" key="1">
    <citation type="submission" date="2015-05" db="EMBL/GenBank/DDBJ databases">
        <authorList>
            <person name="Fogelqvist Johan"/>
        </authorList>
    </citation>
    <scope>NUCLEOTIDE SEQUENCE [LARGE SCALE GENOMIC DNA]</scope>
    <source>
        <strain evidence="5">VL1</strain>
        <strain evidence="4">VL2</strain>
    </source>
</reference>
<dbReference type="PANTHER" id="PTHR34315">
    <property type="match status" value="1"/>
</dbReference>
<dbReference type="InterPro" id="IPR015889">
    <property type="entry name" value="Intradiol_dOase_core"/>
</dbReference>
<organism evidence="5 7">
    <name type="scientific">Verticillium longisporum</name>
    <name type="common">Verticillium dahliae var. longisporum</name>
    <dbReference type="NCBI Taxonomy" id="100787"/>
    <lineage>
        <taxon>Eukaryota</taxon>
        <taxon>Fungi</taxon>
        <taxon>Dikarya</taxon>
        <taxon>Ascomycota</taxon>
        <taxon>Pezizomycotina</taxon>
        <taxon>Sordariomycetes</taxon>
        <taxon>Hypocreomycetidae</taxon>
        <taxon>Glomerellales</taxon>
        <taxon>Plectosphaerellaceae</taxon>
        <taxon>Verticillium</taxon>
    </lineage>
</organism>
<dbReference type="Gene3D" id="2.60.130.10">
    <property type="entry name" value="Aromatic compound dioxygenase"/>
    <property type="match status" value="1"/>
</dbReference>
<dbReference type="EMBL" id="JAEMWZ010000404">
    <property type="protein sequence ID" value="KAG7119309.1"/>
    <property type="molecule type" value="Genomic_DNA"/>
</dbReference>
<dbReference type="Proteomes" id="UP000044602">
    <property type="component" value="Unassembled WGS sequence"/>
</dbReference>
<dbReference type="InterPro" id="IPR000627">
    <property type="entry name" value="Intradiol_dOase_C"/>
</dbReference>
<dbReference type="GO" id="GO:0008199">
    <property type="term" value="F:ferric iron binding"/>
    <property type="evidence" value="ECO:0007669"/>
    <property type="project" value="InterPro"/>
</dbReference>
<evidence type="ECO:0000259" key="3">
    <source>
        <dbReference type="Pfam" id="PF00775"/>
    </source>
</evidence>
<dbReference type="AlphaFoldDB" id="A0A0G4KY48"/>
<keyword evidence="7" id="KW-1185">Reference proteome</keyword>
<accession>A0A0G4KY48</accession>
<feature type="compositionally biased region" description="Low complexity" evidence="1">
    <location>
        <begin position="371"/>
        <end position="404"/>
    </location>
</feature>
<evidence type="ECO:0000313" key="6">
    <source>
        <dbReference type="EMBL" id="KAG7119309.1"/>
    </source>
</evidence>
<dbReference type="EMBL" id="CVQH01005780">
    <property type="protein sequence ID" value="CRK14702.1"/>
    <property type="molecule type" value="Genomic_DNA"/>
</dbReference>
<reference evidence="6" key="2">
    <citation type="journal article" date="2021" name="Mol. Plant Pathol.">
        <title>A 20-kb lineage-specific genomic region tames virulence in pathogenic amphidiploid Verticillium longisporum.</title>
        <authorList>
            <person name="Harting R."/>
            <person name="Starke J."/>
            <person name="Kusch H."/>
            <person name="Poggeler S."/>
            <person name="Maurus I."/>
            <person name="Schluter R."/>
            <person name="Landesfeind M."/>
            <person name="Bulla I."/>
            <person name="Nowrousian M."/>
            <person name="de Jonge R."/>
            <person name="Stahlhut G."/>
            <person name="Hoff K.J."/>
            <person name="Asshauer K.P."/>
            <person name="Thurmer A."/>
            <person name="Stanke M."/>
            <person name="Daniel R."/>
            <person name="Morgenstern B."/>
            <person name="Thomma B.P.H.J."/>
            <person name="Kronstad J.W."/>
            <person name="Braus-Stromeyer S.A."/>
            <person name="Braus G.H."/>
        </authorList>
    </citation>
    <scope>NUCLEOTIDE SEQUENCE</scope>
    <source>
        <strain evidence="6">Vl32</strain>
    </source>
</reference>
<dbReference type="Proteomes" id="UP000045706">
    <property type="component" value="Unassembled WGS sequence"/>
</dbReference>
<dbReference type="GO" id="GO:0016702">
    <property type="term" value="F:oxidoreductase activity, acting on single donors with incorporation of molecular oxygen, incorporation of two atoms of oxygen"/>
    <property type="evidence" value="ECO:0007669"/>
    <property type="project" value="InterPro"/>
</dbReference>
<dbReference type="CDD" id="cd03457">
    <property type="entry name" value="intradiol_dioxygenase_like"/>
    <property type="match status" value="1"/>
</dbReference>
<dbReference type="STRING" id="100787.A0A0G4KY48"/>
<evidence type="ECO:0000313" key="5">
    <source>
        <dbReference type="EMBL" id="CRK14702.1"/>
    </source>
</evidence>
<sequence>MRLTSVASGIAFLSIQAAAHPGHDLSEEIAERRAFLGNIERASLAHCAAKLRARGVEQRNIERRAALLKEAREKLALKKKRDVDTVLATSHNKTELGYTINTDADTLFSGQNSCVLTPEVTQGPYYVGGVYVRRNIIEEQEGVNIVLDYQVIDVDTCEPVPNVYLEMWHCNSTGVYSGVIANGNGDSSDESNIDNTWLRGIQETDSDGVAQFESLFPGHYTGRATHIHLMAHTNATLLANQTLGNDVYASHVGQAFFDQDLIDAVDKISPYSENTQDMTLNTEDSILSEEADTEGVDPLMEYTLLGDSVEDGLFAWLAFGINTTESSKVTPAIFLYEEGGVANSASGGGGGSGGPPDGNPPSGGPGGNGTAPGDLTSGVASDSSATATATITSSTTALASETPSGASSTRRAKYGVAMLGQLFAVCIAVVFARIALA</sequence>
<evidence type="ECO:0000313" key="8">
    <source>
        <dbReference type="Proteomes" id="UP000045706"/>
    </source>
</evidence>
<evidence type="ECO:0000313" key="7">
    <source>
        <dbReference type="Proteomes" id="UP000044602"/>
    </source>
</evidence>
<proteinExistence type="predicted"/>